<dbReference type="InterPro" id="IPR006221">
    <property type="entry name" value="TrpG/PapA_dom"/>
</dbReference>
<sequence length="187" mass="20524">MILLVDNYDSFTFNLVQQFKDVPIQVLRNDDPTLLAVAQKAQGIVLSPGPGTPSEAGLLNQVIATFYQTKPILGICLGHQAIGEVLKGAVVPATQIMHGKQSVVDYEKKGLFAKVEGELKVMRYHSLMLAKESLPKELKVIAQTPDCVMAIQHETYPVFGLQFHPESLGTPKGQILIDAFIKIVEEN</sequence>
<reference evidence="4" key="1">
    <citation type="journal article" date="2019" name="Int. J. Syst. Evol. Microbiol.">
        <title>The Global Catalogue of Microorganisms (GCM) 10K type strain sequencing project: providing services to taxonomists for standard genome sequencing and annotation.</title>
        <authorList>
            <consortium name="The Broad Institute Genomics Platform"/>
            <consortium name="The Broad Institute Genome Sequencing Center for Infectious Disease"/>
            <person name="Wu L."/>
            <person name="Ma J."/>
        </authorList>
    </citation>
    <scope>NUCLEOTIDE SEQUENCE [LARGE SCALE GENOMIC DNA]</scope>
    <source>
        <strain evidence="4">CGMCC 1.19032</strain>
    </source>
</reference>
<dbReference type="Pfam" id="PF00117">
    <property type="entry name" value="GATase"/>
    <property type="match status" value="1"/>
</dbReference>
<evidence type="ECO:0000256" key="1">
    <source>
        <dbReference type="ARBA" id="ARBA00022962"/>
    </source>
</evidence>
<dbReference type="SUPFAM" id="SSF52317">
    <property type="entry name" value="Class I glutamine amidotransferase-like"/>
    <property type="match status" value="1"/>
</dbReference>
<dbReference type="PANTHER" id="PTHR43418:SF8">
    <property type="entry name" value="SYNTHASE COMPONENT II, PUTATIVE-RELATED"/>
    <property type="match status" value="1"/>
</dbReference>
<dbReference type="InterPro" id="IPR017926">
    <property type="entry name" value="GATASE"/>
</dbReference>
<dbReference type="CDD" id="cd01743">
    <property type="entry name" value="GATase1_Anthranilate_Synthase"/>
    <property type="match status" value="1"/>
</dbReference>
<dbReference type="PRINTS" id="PR00096">
    <property type="entry name" value="GATASE"/>
</dbReference>
<protein>
    <submittedName>
        <fullName evidence="3">Anthranilate synthase component II</fullName>
    </submittedName>
</protein>
<dbReference type="EMBL" id="JBHSGS010000026">
    <property type="protein sequence ID" value="MFC4718981.1"/>
    <property type="molecule type" value="Genomic_DNA"/>
</dbReference>
<dbReference type="NCBIfam" id="TIGR00566">
    <property type="entry name" value="trpG_papA"/>
    <property type="match status" value="1"/>
</dbReference>
<dbReference type="Proteomes" id="UP001595969">
    <property type="component" value="Unassembled WGS sequence"/>
</dbReference>
<keyword evidence="4" id="KW-1185">Reference proteome</keyword>
<dbReference type="RefSeq" id="WP_204653427.1">
    <property type="nucleotide sequence ID" value="NZ_JAFBFD010000009.1"/>
</dbReference>
<evidence type="ECO:0000313" key="4">
    <source>
        <dbReference type="Proteomes" id="UP001595969"/>
    </source>
</evidence>
<dbReference type="PROSITE" id="PS51273">
    <property type="entry name" value="GATASE_TYPE_1"/>
    <property type="match status" value="1"/>
</dbReference>
<name>A0ABV9MSK4_9ENTE</name>
<dbReference type="InterPro" id="IPR050472">
    <property type="entry name" value="Anth_synth/Amidotransfase"/>
</dbReference>
<organism evidence="3 4">
    <name type="scientific">Enterococcus lemanii</name>
    <dbReference type="NCBI Taxonomy" id="1159752"/>
    <lineage>
        <taxon>Bacteria</taxon>
        <taxon>Bacillati</taxon>
        <taxon>Bacillota</taxon>
        <taxon>Bacilli</taxon>
        <taxon>Lactobacillales</taxon>
        <taxon>Enterococcaceae</taxon>
        <taxon>Enterococcus</taxon>
    </lineage>
</organism>
<dbReference type="InterPro" id="IPR029062">
    <property type="entry name" value="Class_I_gatase-like"/>
</dbReference>
<dbReference type="PANTHER" id="PTHR43418">
    <property type="entry name" value="MULTIFUNCTIONAL TRYPTOPHAN BIOSYNTHESIS PROTEIN-RELATED"/>
    <property type="match status" value="1"/>
</dbReference>
<feature type="domain" description="Glutamine amidotransferase" evidence="2">
    <location>
        <begin position="3"/>
        <end position="181"/>
    </location>
</feature>
<proteinExistence type="predicted"/>
<dbReference type="Gene3D" id="3.40.50.880">
    <property type="match status" value="1"/>
</dbReference>
<comment type="caution">
    <text evidence="3">The sequence shown here is derived from an EMBL/GenBank/DDBJ whole genome shotgun (WGS) entry which is preliminary data.</text>
</comment>
<evidence type="ECO:0000313" key="3">
    <source>
        <dbReference type="EMBL" id="MFC4718981.1"/>
    </source>
</evidence>
<dbReference type="PRINTS" id="PR00097">
    <property type="entry name" value="ANTSNTHASEII"/>
</dbReference>
<keyword evidence="1" id="KW-0315">Glutamine amidotransferase</keyword>
<dbReference type="PRINTS" id="PR00099">
    <property type="entry name" value="CPSGATASE"/>
</dbReference>
<gene>
    <name evidence="3" type="ORF">ACFO5I_04470</name>
</gene>
<accession>A0ABV9MSK4</accession>
<evidence type="ECO:0000259" key="2">
    <source>
        <dbReference type="Pfam" id="PF00117"/>
    </source>
</evidence>